<evidence type="ECO:0000256" key="1">
    <source>
        <dbReference type="SAM" id="MobiDB-lite"/>
    </source>
</evidence>
<accession>A0AAV3UHJ3</accession>
<evidence type="ECO:0008006" key="5">
    <source>
        <dbReference type="Google" id="ProtNLM"/>
    </source>
</evidence>
<comment type="caution">
    <text evidence="3">The sequence shown here is derived from an EMBL/GenBank/DDBJ whole genome shotgun (WGS) entry which is preliminary data.</text>
</comment>
<reference evidence="3 4" key="1">
    <citation type="journal article" date="2019" name="Int. J. Syst. Evol. Microbiol.">
        <title>The Global Catalogue of Microorganisms (GCM) 10K type strain sequencing project: providing services to taxonomists for standard genome sequencing and annotation.</title>
        <authorList>
            <consortium name="The Broad Institute Genomics Platform"/>
            <consortium name="The Broad Institute Genome Sequencing Center for Infectious Disease"/>
            <person name="Wu L."/>
            <person name="Ma J."/>
        </authorList>
    </citation>
    <scope>NUCLEOTIDE SEQUENCE [LARGE SCALE GENOMIC DNA]</scope>
    <source>
        <strain evidence="3 4">JCM 17504</strain>
    </source>
</reference>
<feature type="region of interest" description="Disordered" evidence="1">
    <location>
        <begin position="397"/>
        <end position="417"/>
    </location>
</feature>
<feature type="compositionally biased region" description="Basic and acidic residues" evidence="1">
    <location>
        <begin position="398"/>
        <end position="407"/>
    </location>
</feature>
<protein>
    <recommendedName>
        <fullName evidence="5">Peptidase MA-like domain-containing protein</fullName>
    </recommendedName>
</protein>
<dbReference type="InterPro" id="IPR027268">
    <property type="entry name" value="Peptidase_M4/M1_CTD_sf"/>
</dbReference>
<keyword evidence="2" id="KW-1133">Transmembrane helix</keyword>
<evidence type="ECO:0000313" key="3">
    <source>
        <dbReference type="EMBL" id="GAA5050335.1"/>
    </source>
</evidence>
<organism evidence="3 4">
    <name type="scientific">Haladaptatus pallidirubidus</name>
    <dbReference type="NCBI Taxonomy" id="1008152"/>
    <lineage>
        <taxon>Archaea</taxon>
        <taxon>Methanobacteriati</taxon>
        <taxon>Methanobacteriota</taxon>
        <taxon>Stenosarchaea group</taxon>
        <taxon>Halobacteria</taxon>
        <taxon>Halobacteriales</taxon>
        <taxon>Haladaptataceae</taxon>
        <taxon>Haladaptatus</taxon>
    </lineage>
</organism>
<evidence type="ECO:0000256" key="2">
    <source>
        <dbReference type="SAM" id="Phobius"/>
    </source>
</evidence>
<feature type="transmembrane region" description="Helical" evidence="2">
    <location>
        <begin position="436"/>
        <end position="457"/>
    </location>
</feature>
<feature type="region of interest" description="Disordered" evidence="1">
    <location>
        <begin position="1"/>
        <end position="20"/>
    </location>
</feature>
<dbReference type="Proteomes" id="UP001501729">
    <property type="component" value="Unassembled WGS sequence"/>
</dbReference>
<proteinExistence type="predicted"/>
<keyword evidence="2" id="KW-0812">Transmembrane</keyword>
<evidence type="ECO:0000313" key="4">
    <source>
        <dbReference type="Proteomes" id="UP001501729"/>
    </source>
</evidence>
<gene>
    <name evidence="3" type="ORF">GCM10025751_24310</name>
</gene>
<dbReference type="AlphaFoldDB" id="A0AAV3UHJ3"/>
<feature type="compositionally biased region" description="Polar residues" evidence="1">
    <location>
        <begin position="1"/>
        <end position="18"/>
    </location>
</feature>
<sequence>MAAQSTENSSQPTENPPSVSIFVDRSAVDSATIQYRLVFDEPDSENTFWLINYTGNVVSSTGFISDKMHKNEQALRWDGETKSPSVTITSSANEGNGQEYTATNRWILGPTPQLSVAWAPSRNSRWQYRQPFQEDYPNATVKFADSGVLGSTFTYIGAYEEHTHHADGQQFQLIVANDAAPADPPSEIFKSLTMASKHMPGKSPDKVLAFVLPDPSWRGGYASPSRDELWVHEDARLSGPRNLWIHEYVHTRQSFELGKEMMWFREASAAYFASNLSVEQGRTSQSDVLQLLTAKKFDESALSKPNTWASHEVPYYQGAYTLWALDARIRNATNGERSLFDVFDRMNSHEGTIDYGDFKRIVTNIAGQSIDPWLNQYVTTSALPELQEDVGSIAGDVESNKVDDSNSRKTSGGNGNFSIPDANRLPVMIDDSSLTLFMWGGLGLVGLVFALVVAQYISGQIKRIRKF</sequence>
<name>A0AAV3UHJ3_9EURY</name>
<keyword evidence="2" id="KW-0472">Membrane</keyword>
<keyword evidence="4" id="KW-1185">Reference proteome</keyword>
<dbReference type="Gene3D" id="1.10.390.10">
    <property type="entry name" value="Neutral Protease Domain 2"/>
    <property type="match status" value="1"/>
</dbReference>
<dbReference type="EMBL" id="BAABKX010000008">
    <property type="protein sequence ID" value="GAA5050335.1"/>
    <property type="molecule type" value="Genomic_DNA"/>
</dbReference>